<feature type="region of interest" description="Disordered" evidence="1">
    <location>
        <begin position="136"/>
        <end position="160"/>
    </location>
</feature>
<feature type="region of interest" description="Disordered" evidence="1">
    <location>
        <begin position="1"/>
        <end position="110"/>
    </location>
</feature>
<dbReference type="HOGENOM" id="CLU_1242247_0_0_1"/>
<accession>V9FV44</accession>
<gene>
    <name evidence="2" type="ORF">F443_02580</name>
</gene>
<evidence type="ECO:0000256" key="1">
    <source>
        <dbReference type="SAM" id="MobiDB-lite"/>
    </source>
</evidence>
<feature type="compositionally biased region" description="Acidic residues" evidence="1">
    <location>
        <begin position="30"/>
        <end position="39"/>
    </location>
</feature>
<dbReference type="AlphaFoldDB" id="V9FV44"/>
<evidence type="ECO:0000313" key="3">
    <source>
        <dbReference type="Proteomes" id="UP000018721"/>
    </source>
</evidence>
<evidence type="ECO:0000313" key="2">
    <source>
        <dbReference type="EMBL" id="ETI54648.1"/>
    </source>
</evidence>
<keyword evidence="3" id="KW-1185">Reference proteome</keyword>
<protein>
    <submittedName>
        <fullName evidence="2">Uncharacterized protein</fullName>
    </submittedName>
</protein>
<organism evidence="2 3">
    <name type="scientific">Phytophthora nicotianae P1569</name>
    <dbReference type="NCBI Taxonomy" id="1317065"/>
    <lineage>
        <taxon>Eukaryota</taxon>
        <taxon>Sar</taxon>
        <taxon>Stramenopiles</taxon>
        <taxon>Oomycota</taxon>
        <taxon>Peronosporomycetes</taxon>
        <taxon>Peronosporales</taxon>
        <taxon>Peronosporaceae</taxon>
        <taxon>Phytophthora</taxon>
    </lineage>
</organism>
<dbReference type="EMBL" id="ANIZ01000458">
    <property type="protein sequence ID" value="ETI54648.1"/>
    <property type="molecule type" value="Genomic_DNA"/>
</dbReference>
<reference evidence="2 3" key="1">
    <citation type="submission" date="2013-11" db="EMBL/GenBank/DDBJ databases">
        <title>The Genome Sequence of Phytophthora parasitica P1569.</title>
        <authorList>
            <consortium name="The Broad Institute Genomics Platform"/>
            <person name="Russ C."/>
            <person name="Tyler B."/>
            <person name="Panabieres F."/>
            <person name="Shan W."/>
            <person name="Tripathy S."/>
            <person name="Grunwald N."/>
            <person name="Machado M."/>
            <person name="Johnson C.S."/>
            <person name="Arredondo F."/>
            <person name="Hong C."/>
            <person name="Coffey M."/>
            <person name="Young S.K."/>
            <person name="Zeng Q."/>
            <person name="Gargeya S."/>
            <person name="Fitzgerald M."/>
            <person name="Abouelleil A."/>
            <person name="Alvarado L."/>
            <person name="Chapman S.B."/>
            <person name="Gainer-Dewar J."/>
            <person name="Goldberg J."/>
            <person name="Griggs A."/>
            <person name="Gujja S."/>
            <person name="Hansen M."/>
            <person name="Howarth C."/>
            <person name="Imamovic A."/>
            <person name="Ireland A."/>
            <person name="Larimer J."/>
            <person name="McCowan C."/>
            <person name="Murphy C."/>
            <person name="Pearson M."/>
            <person name="Poon T.W."/>
            <person name="Priest M."/>
            <person name="Roberts A."/>
            <person name="Saif S."/>
            <person name="Shea T."/>
            <person name="Sykes S."/>
            <person name="Wortman J."/>
            <person name="Nusbaum C."/>
            <person name="Birren B."/>
        </authorList>
    </citation>
    <scope>NUCLEOTIDE SEQUENCE [LARGE SCALE GENOMIC DNA]</scope>
    <source>
        <strain evidence="2 3">P1569</strain>
    </source>
</reference>
<name>V9FV44_PHYNI</name>
<sequence length="223" mass="23902">MLPRQKSAADEKLAGSPPPLMQQPATDLQLPEDAEDSDEPPTQAVHQDEVATTDPLASIKCEEDTGRVVTVDQEPNARGGLHRQVAAEDAVEPESITNSARLKRSVSSGDTAITEIKQSLQGSRKNRFSFVVANATMPSADSSSDGSSEEEYTANSYGEHEDDVDYGISLELAQKEASLELAELTATANNPVQGLLVMVPDAPKFGGLTETRLLGRNVPRMNQ</sequence>
<feature type="compositionally biased region" description="Polar residues" evidence="1">
    <location>
        <begin position="95"/>
        <end position="110"/>
    </location>
</feature>
<comment type="caution">
    <text evidence="2">The sequence shown here is derived from an EMBL/GenBank/DDBJ whole genome shotgun (WGS) entry which is preliminary data.</text>
</comment>
<proteinExistence type="predicted"/>
<dbReference type="Proteomes" id="UP000018721">
    <property type="component" value="Unassembled WGS sequence"/>
</dbReference>